<feature type="binding site" evidence="8">
    <location>
        <position position="197"/>
    </location>
    <ligand>
        <name>Zn(2+)</name>
        <dbReference type="ChEBI" id="CHEBI:29105"/>
    </ligand>
</feature>
<accession>A0A7M1SQ09</accession>
<dbReference type="SUPFAM" id="SSF51556">
    <property type="entry name" value="Metallo-dependent hydrolases"/>
    <property type="match status" value="1"/>
</dbReference>
<evidence type="ECO:0000256" key="5">
    <source>
        <dbReference type="PIRNR" id="PIRNR038994"/>
    </source>
</evidence>
<protein>
    <submittedName>
        <fullName evidence="10">Amidohydrolase family protein</fullName>
    </submittedName>
</protein>
<dbReference type="GO" id="GO:0008448">
    <property type="term" value="F:N-acetylglucosamine-6-phosphate deacetylase activity"/>
    <property type="evidence" value="ECO:0007669"/>
    <property type="project" value="InterPro"/>
</dbReference>
<dbReference type="InterPro" id="IPR032466">
    <property type="entry name" value="Metal_Hydrolase"/>
</dbReference>
<evidence type="ECO:0000256" key="6">
    <source>
        <dbReference type="PIRSR" id="PIRSR038994-1"/>
    </source>
</evidence>
<evidence type="ECO:0000256" key="3">
    <source>
        <dbReference type="ARBA" id="ARBA00022801"/>
    </source>
</evidence>
<sequence length="401" mass="41658">MVQAVRGRIVTPEQEIPDGIVCWEGDRLSWVGAADQAPTQIAEELAQLPEGPQGYVLPGLVDVHNHGGGGASIPAVTDTAEAMRAVTEHRRYGTTRMLASLVTASPEVLLARVAVLAELADAGEIEGIHSEGPFLAASRCGAQDPAYLIDGDPTLVERMAEAARGHLATMTVAPEVTGANEAIDALLTADALPSVGHTDASAPDTRAAVERLVERLATSGRRATVTHLFNGMRPLHHREPGPIPVVLAAARRGKIVLELIGDGVHLDPELVRDIIATVGPENVALVTDAMAAAGMADGEYVLGSLDVQVSDGVARLVNGGSIAGGTAHLIDVVRTTVAGGVPLVDAVRSASLTPAEVLRSRGQEEGAPYGALRAGYRADVVVTDADLQVQRVIRDGQDVTD</sequence>
<evidence type="ECO:0000256" key="2">
    <source>
        <dbReference type="ARBA" id="ARBA00022723"/>
    </source>
</evidence>
<dbReference type="GO" id="GO:0046872">
    <property type="term" value="F:metal ion binding"/>
    <property type="evidence" value="ECO:0007669"/>
    <property type="project" value="UniProtKB-KW"/>
</dbReference>
<evidence type="ECO:0000256" key="1">
    <source>
        <dbReference type="ARBA" id="ARBA00010716"/>
    </source>
</evidence>
<feature type="binding site" evidence="7">
    <location>
        <position position="142"/>
    </location>
    <ligand>
        <name>substrate</name>
    </ligand>
</feature>
<dbReference type="EMBL" id="CP063169">
    <property type="protein sequence ID" value="QOR69649.1"/>
    <property type="molecule type" value="Genomic_DNA"/>
</dbReference>
<dbReference type="RefSeq" id="WP_193496174.1">
    <property type="nucleotide sequence ID" value="NZ_CP063169.1"/>
</dbReference>
<feature type="domain" description="Amidohydrolase-related" evidence="9">
    <location>
        <begin position="55"/>
        <end position="397"/>
    </location>
</feature>
<keyword evidence="2 8" id="KW-0479">Metal-binding</keyword>
<evidence type="ECO:0000259" key="9">
    <source>
        <dbReference type="Pfam" id="PF01979"/>
    </source>
</evidence>
<keyword evidence="3 5" id="KW-0378">Hydrolase</keyword>
<reference evidence="10 11" key="1">
    <citation type="submission" date="2020-10" db="EMBL/GenBank/DDBJ databases">
        <title>Haloactinobacterium sp. RN3S43, a bacterium isolated from saline soil.</title>
        <authorList>
            <person name="Sun J.-Q."/>
        </authorList>
    </citation>
    <scope>NUCLEOTIDE SEQUENCE [LARGE SCALE GENOMIC DNA]</scope>
    <source>
        <strain evidence="10 11">RN3S43</strain>
    </source>
</reference>
<feature type="binding site" evidence="7">
    <location>
        <position position="238"/>
    </location>
    <ligand>
        <name>substrate</name>
    </ligand>
</feature>
<comment type="cofactor">
    <cofactor evidence="8">
        <name>a divalent metal cation</name>
        <dbReference type="ChEBI" id="CHEBI:60240"/>
    </cofactor>
    <text evidence="8">Binds 1 divalent metal cation per subunit.</text>
</comment>
<dbReference type="Pfam" id="PF01979">
    <property type="entry name" value="Amidohydro_1"/>
    <property type="match status" value="1"/>
</dbReference>
<feature type="binding site" evidence="8">
    <location>
        <position position="131"/>
    </location>
    <ligand>
        <name>Zn(2+)</name>
        <dbReference type="ChEBI" id="CHEBI:29105"/>
    </ligand>
</feature>
<dbReference type="Gene3D" id="3.20.20.140">
    <property type="entry name" value="Metal-dependent hydrolases"/>
    <property type="match status" value="1"/>
</dbReference>
<dbReference type="KEGG" id="halt:IM660_13330"/>
<dbReference type="InterPro" id="IPR006680">
    <property type="entry name" value="Amidohydro-rel"/>
</dbReference>
<dbReference type="SUPFAM" id="SSF51338">
    <property type="entry name" value="Composite domain of metallo-dependent hydrolases"/>
    <property type="match status" value="1"/>
</dbReference>
<dbReference type="AlphaFoldDB" id="A0A7M1SQ09"/>
<keyword evidence="4 5" id="KW-0119">Carbohydrate metabolism</keyword>
<feature type="binding site" evidence="8">
    <location>
        <position position="227"/>
    </location>
    <ligand>
        <name>Zn(2+)</name>
        <dbReference type="ChEBI" id="CHEBI:29105"/>
    </ligand>
</feature>
<evidence type="ECO:0000256" key="7">
    <source>
        <dbReference type="PIRSR" id="PIRSR038994-2"/>
    </source>
</evidence>
<evidence type="ECO:0000256" key="8">
    <source>
        <dbReference type="PIRSR" id="PIRSR038994-3"/>
    </source>
</evidence>
<dbReference type="Proteomes" id="UP000593758">
    <property type="component" value="Chromosome"/>
</dbReference>
<feature type="binding site" evidence="7">
    <location>
        <position position="265"/>
    </location>
    <ligand>
        <name>substrate</name>
    </ligand>
</feature>
<proteinExistence type="inferred from homology"/>
<name>A0A7M1SQ09_9MICO</name>
<dbReference type="PANTHER" id="PTHR11113:SF14">
    <property type="entry name" value="N-ACETYLGLUCOSAMINE-6-PHOSPHATE DEACETYLASE"/>
    <property type="match status" value="1"/>
</dbReference>
<dbReference type="PIRSF" id="PIRSF038994">
    <property type="entry name" value="NagA"/>
    <property type="match status" value="1"/>
</dbReference>
<evidence type="ECO:0000256" key="4">
    <source>
        <dbReference type="ARBA" id="ARBA00023277"/>
    </source>
</evidence>
<evidence type="ECO:0000313" key="10">
    <source>
        <dbReference type="EMBL" id="QOR69649.1"/>
    </source>
</evidence>
<dbReference type="InterPro" id="IPR003764">
    <property type="entry name" value="GlcNAc_6-P_deAcase"/>
</dbReference>
<feature type="binding site" evidence="7">
    <location>
        <begin position="230"/>
        <end position="231"/>
    </location>
    <ligand>
        <name>substrate</name>
    </ligand>
</feature>
<dbReference type="Gene3D" id="2.30.40.10">
    <property type="entry name" value="Urease, subunit C, domain 1"/>
    <property type="match status" value="1"/>
</dbReference>
<keyword evidence="11" id="KW-1185">Reference proteome</keyword>
<dbReference type="InterPro" id="IPR011059">
    <property type="entry name" value="Metal-dep_hydrolase_composite"/>
</dbReference>
<dbReference type="GO" id="GO:0006046">
    <property type="term" value="P:N-acetylglucosamine catabolic process"/>
    <property type="evidence" value="ECO:0007669"/>
    <property type="project" value="TreeGrafter"/>
</dbReference>
<dbReference type="PANTHER" id="PTHR11113">
    <property type="entry name" value="N-ACETYLGLUCOSAMINE-6-PHOSPHATE DEACETYLASE"/>
    <property type="match status" value="1"/>
</dbReference>
<feature type="binding site" evidence="7">
    <location>
        <begin position="322"/>
        <end position="324"/>
    </location>
    <ligand>
        <name>substrate</name>
    </ligand>
</feature>
<evidence type="ECO:0000313" key="11">
    <source>
        <dbReference type="Proteomes" id="UP000593758"/>
    </source>
</evidence>
<comment type="similarity">
    <text evidence="1 5">Belongs to the metallo-dependent hydrolases superfamily. NagA family.</text>
</comment>
<organism evidence="10 11">
    <name type="scientific">Ruania alkalisoli</name>
    <dbReference type="NCBI Taxonomy" id="2779775"/>
    <lineage>
        <taxon>Bacteria</taxon>
        <taxon>Bacillati</taxon>
        <taxon>Actinomycetota</taxon>
        <taxon>Actinomycetes</taxon>
        <taxon>Micrococcales</taxon>
        <taxon>Ruaniaceae</taxon>
        <taxon>Ruania</taxon>
    </lineage>
</organism>
<gene>
    <name evidence="10" type="ORF">IM660_13330</name>
</gene>
<feature type="active site" description="Proton donor/acceptor" evidence="6">
    <location>
        <position position="288"/>
    </location>
</feature>